<reference evidence="1" key="1">
    <citation type="submission" date="2025-08" db="UniProtKB">
        <authorList>
            <consortium name="Ensembl"/>
        </authorList>
    </citation>
    <scope>IDENTIFICATION</scope>
</reference>
<dbReference type="Proteomes" id="UP000694389">
    <property type="component" value="Unassembled WGS sequence"/>
</dbReference>
<evidence type="ECO:0000313" key="2">
    <source>
        <dbReference type="Proteomes" id="UP000694389"/>
    </source>
</evidence>
<dbReference type="AlphaFoldDB" id="A0A8P4GNT1"/>
<evidence type="ECO:0008006" key="3">
    <source>
        <dbReference type="Google" id="ProtNLM"/>
    </source>
</evidence>
<dbReference type="PANTHER" id="PTHR31635:SF196">
    <property type="entry name" value="REVERSE TRANSCRIPTASE DOMAIN-CONTAINING PROTEIN-RELATED"/>
    <property type="match status" value="1"/>
</dbReference>
<evidence type="ECO:0000313" key="1">
    <source>
        <dbReference type="Ensembl" id="ENSDLAP00005081757.1"/>
    </source>
</evidence>
<accession>A0A8P4GNT1</accession>
<dbReference type="GeneTree" id="ENSGT00940000164735"/>
<protein>
    <recommendedName>
        <fullName evidence="3">Reverse transcriptase zinc-binding domain-containing protein</fullName>
    </recommendedName>
</protein>
<dbReference type="PANTHER" id="PTHR31635">
    <property type="entry name" value="REVERSE TRANSCRIPTASE DOMAIN-CONTAINING PROTEIN-RELATED"/>
    <property type="match status" value="1"/>
</dbReference>
<organism evidence="1 2">
    <name type="scientific">Dicentrarchus labrax</name>
    <name type="common">European seabass</name>
    <name type="synonym">Morone labrax</name>
    <dbReference type="NCBI Taxonomy" id="13489"/>
    <lineage>
        <taxon>Eukaryota</taxon>
        <taxon>Metazoa</taxon>
        <taxon>Chordata</taxon>
        <taxon>Craniata</taxon>
        <taxon>Vertebrata</taxon>
        <taxon>Euteleostomi</taxon>
        <taxon>Actinopterygii</taxon>
        <taxon>Neopterygii</taxon>
        <taxon>Teleostei</taxon>
        <taxon>Neoteleostei</taxon>
        <taxon>Acanthomorphata</taxon>
        <taxon>Eupercaria</taxon>
        <taxon>Moronidae</taxon>
        <taxon>Dicentrarchus</taxon>
    </lineage>
</organism>
<keyword evidence="2" id="KW-1185">Reference proteome</keyword>
<name>A0A8P4GNT1_DICLA</name>
<reference evidence="1" key="2">
    <citation type="submission" date="2025-09" db="UniProtKB">
        <authorList>
            <consortium name="Ensembl"/>
        </authorList>
    </citation>
    <scope>IDENTIFICATION</scope>
</reference>
<dbReference type="Ensembl" id="ENSDLAT00005079182.1">
    <property type="protein sequence ID" value="ENSDLAP00005081757.1"/>
    <property type="gene ID" value="ENSDLAG00005035029.1"/>
</dbReference>
<proteinExistence type="predicted"/>
<sequence>MARSRQLELSQKLQEVDNSYANCPDPLLYKKRLQLQTEFNLLTTHEAESQLLKSRQRFFESGDKAGKLLAQQARTAAASRLIPSIKSPSSGISRQGAIHKLSLYADDLLLYVSNPTTSLPIVLNILKQFGQLSSYKQNFGKSKLFAINNLPGRLPDNIAPFKWVDEGFKYLGVFISRSLSDTFNNNFVPLLKRVEEDFGRWSNLPLSLAGRVNLIKMSVLPKFLYLFQHIPVLISKRFFAKLDKSISTFLWASKPVRMRKKILQLPKRAGGLALPNFLHYYWAANIQKMLFWTVKSTILQPAWVQMEFSSTQMSLQSWLCSRLPVSVANVSTSPVVTQSLKIWLHFRKHFGLQGPSTLAPVFHNHNFKSSTMDSAFQLWSDSGILSIKDLYDKGTYMSFTDLSATFKLPSLHLFCFLQVRHFVQKYYPDFPNLAPQTLLDTLLMINPNQKGNISHISSAMDCITSVFPQQTRESWEQDLGLNIEDDQWGNILELVHNSSICARHGLIQCKFIHRIYYTNHRLSKIYPSVADACNRCHQSPADLMHMFWSCPKLTGFWAKIFDTLQMAYDFVADPHPLSALFGIPSNNTLSAKARHSMAFCTLLARRLILLNWKQAFPPSHDRWIKEVLYNLKLERLRFSLRGSLKSFDRIWNPLLSIIESLDIVPEESDI</sequence>